<dbReference type="PROSITE" id="PS51833">
    <property type="entry name" value="HDOD"/>
    <property type="match status" value="1"/>
</dbReference>
<evidence type="ECO:0000313" key="3">
    <source>
        <dbReference type="Proteomes" id="UP000295649"/>
    </source>
</evidence>
<reference evidence="2 3" key="1">
    <citation type="submission" date="2019-03" db="EMBL/GenBank/DDBJ databases">
        <title>Systems level insights into methane cycling in arid and semi-arid ecosystems.</title>
        <authorList>
            <person name="Kalyuzhnaya M."/>
        </authorList>
    </citation>
    <scope>NUCLEOTIDE SEQUENCE [LARGE SCALE GENOMIC DNA]</scope>
    <source>
        <strain evidence="2 3">S-1</strain>
    </source>
</reference>
<gene>
    <name evidence="2" type="ORF">EDE11_104249</name>
</gene>
<feature type="domain" description="HDOD" evidence="1">
    <location>
        <begin position="52"/>
        <end position="239"/>
    </location>
</feature>
<accession>A0ABY2CQ78</accession>
<comment type="caution">
    <text evidence="2">The sequence shown here is derived from an EMBL/GenBank/DDBJ whole genome shotgun (WGS) entry which is preliminary data.</text>
</comment>
<protein>
    <submittedName>
        <fullName evidence="2">HD-like signal output (HDOD) protein</fullName>
    </submittedName>
</protein>
<dbReference type="Pfam" id="PF08668">
    <property type="entry name" value="HDOD"/>
    <property type="match status" value="1"/>
</dbReference>
<dbReference type="InterPro" id="IPR052340">
    <property type="entry name" value="RNase_Y/CdgJ"/>
</dbReference>
<name>A0ABY2CQ78_METMH</name>
<evidence type="ECO:0000259" key="1">
    <source>
        <dbReference type="PROSITE" id="PS51833"/>
    </source>
</evidence>
<keyword evidence="3" id="KW-1185">Reference proteome</keyword>
<dbReference type="Gene3D" id="1.10.3210.10">
    <property type="entry name" value="Hypothetical protein af1432"/>
    <property type="match status" value="1"/>
</dbReference>
<dbReference type="EMBL" id="SMCN01000004">
    <property type="protein sequence ID" value="TCV86305.1"/>
    <property type="molecule type" value="Genomic_DNA"/>
</dbReference>
<dbReference type="Proteomes" id="UP000295649">
    <property type="component" value="Unassembled WGS sequence"/>
</dbReference>
<organism evidence="2 3">
    <name type="scientific">Methylomonas methanica</name>
    <dbReference type="NCBI Taxonomy" id="421"/>
    <lineage>
        <taxon>Bacteria</taxon>
        <taxon>Pseudomonadati</taxon>
        <taxon>Pseudomonadota</taxon>
        <taxon>Gammaproteobacteria</taxon>
        <taxon>Methylococcales</taxon>
        <taxon>Methylococcaceae</taxon>
        <taxon>Methylomonas</taxon>
    </lineage>
</organism>
<dbReference type="PANTHER" id="PTHR33525">
    <property type="match status" value="1"/>
</dbReference>
<sequence>MQQRILNQSPAACPNKAKLMTEAHSQALSAKLAKNRLYQDCFKYMQSDSLALPTIPDVSVKIRRAINEPNANSNKIARVVQIDPSITARLVKISNSPLYRGRRKIESCPEALTRLGLKAAQDIITAFALKAVFNAKSPVIRRKMQELWAHSSYVAAISAVFAHKTPGFDPDRAMLAGLIHDIGVVPILAYADRQPEILANPTDLAEAVRELRSPIGVQIVRKWDFPSDFEDVIIHAENWHRDSGETASYSDIVMISQLHSFIGKIDIKQMPKLDELPAYKKLAKGNLDADLSINILDQAKDEIEHIRQMLT</sequence>
<proteinExistence type="predicted"/>
<dbReference type="PANTHER" id="PTHR33525:SF3">
    <property type="entry name" value="RIBONUCLEASE Y"/>
    <property type="match status" value="1"/>
</dbReference>
<dbReference type="InterPro" id="IPR013976">
    <property type="entry name" value="HDOD"/>
</dbReference>
<dbReference type="SUPFAM" id="SSF109604">
    <property type="entry name" value="HD-domain/PDEase-like"/>
    <property type="match status" value="1"/>
</dbReference>
<evidence type="ECO:0000313" key="2">
    <source>
        <dbReference type="EMBL" id="TCV86305.1"/>
    </source>
</evidence>